<proteinExistence type="inferred from homology"/>
<feature type="compositionally biased region" description="Pro residues" evidence="2">
    <location>
        <begin position="164"/>
        <end position="173"/>
    </location>
</feature>
<feature type="domain" description="MaoC-like" evidence="3">
    <location>
        <begin position="186"/>
        <end position="253"/>
    </location>
</feature>
<evidence type="ECO:0000256" key="2">
    <source>
        <dbReference type="SAM" id="MobiDB-lite"/>
    </source>
</evidence>
<dbReference type="InterPro" id="IPR002539">
    <property type="entry name" value="MaoC-like_dom"/>
</dbReference>
<comment type="caution">
    <text evidence="4">The sequence shown here is derived from an EMBL/GenBank/DDBJ whole genome shotgun (WGS) entry which is preliminary data.</text>
</comment>
<sequence>MRATTRDLLALAGAVVRSPFTTVGPDARVPEARIVGGPLRITPGQLAAYARICGFRHDPSGLLPATYPHVLGFPAAMRLMSRRDFPLPLPGLVHTWITITRHAPLTSDDRPEITVYAETLAPHRRGTEVTMVTEARLAGRLVWESRSGYLARHAPPDGAGAPDGPRPAPPPLPERAEWRLPSDLGRRYAAVSGDRNPIHLHPLAARVFGFPGTVAHGMWTLARCLAEVDEDGELAHVRAEFKAPVLLPRTVAYASDGQGGFQLRSGDRLHLTGTVSTP</sequence>
<dbReference type="Pfam" id="PF01575">
    <property type="entry name" value="MaoC_dehydratas"/>
    <property type="match status" value="1"/>
</dbReference>
<dbReference type="InterPro" id="IPR003965">
    <property type="entry name" value="Fatty_acid_synthase"/>
</dbReference>
<organism evidence="4 5">
    <name type="scientific">Streptomyces lateritius</name>
    <dbReference type="NCBI Taxonomy" id="67313"/>
    <lineage>
        <taxon>Bacteria</taxon>
        <taxon>Bacillati</taxon>
        <taxon>Actinomycetota</taxon>
        <taxon>Actinomycetes</taxon>
        <taxon>Kitasatosporales</taxon>
        <taxon>Streptomycetaceae</taxon>
        <taxon>Streptomyces</taxon>
    </lineage>
</organism>
<dbReference type="PRINTS" id="PR01483">
    <property type="entry name" value="FASYNTHASE"/>
</dbReference>
<dbReference type="SUPFAM" id="SSF54637">
    <property type="entry name" value="Thioesterase/thiol ester dehydrase-isomerase"/>
    <property type="match status" value="2"/>
</dbReference>
<dbReference type="PANTHER" id="PTHR43841:SF1">
    <property type="entry name" value="3-HYDROXYACYL-THIOESTER DEHYDRATASE X"/>
    <property type="match status" value="1"/>
</dbReference>
<dbReference type="Gene3D" id="3.10.129.10">
    <property type="entry name" value="Hotdog Thioesterase"/>
    <property type="match status" value="1"/>
</dbReference>
<dbReference type="RefSeq" id="WP_391937202.1">
    <property type="nucleotide sequence ID" value="NZ_JBIBSM010000021.1"/>
</dbReference>
<reference evidence="4 5" key="1">
    <citation type="submission" date="2024-10" db="EMBL/GenBank/DDBJ databases">
        <title>The Natural Products Discovery Center: Release of the First 8490 Sequenced Strains for Exploring Actinobacteria Biosynthetic Diversity.</title>
        <authorList>
            <person name="Kalkreuter E."/>
            <person name="Kautsar S.A."/>
            <person name="Yang D."/>
            <person name="Bader C.D."/>
            <person name="Teijaro C.N."/>
            <person name="Fluegel L."/>
            <person name="Davis C.M."/>
            <person name="Simpson J.R."/>
            <person name="Lauterbach L."/>
            <person name="Steele A.D."/>
            <person name="Gui C."/>
            <person name="Meng S."/>
            <person name="Li G."/>
            <person name="Viehrig K."/>
            <person name="Ye F."/>
            <person name="Su P."/>
            <person name="Kiefer A.F."/>
            <person name="Nichols A."/>
            <person name="Cepeda A.J."/>
            <person name="Yan W."/>
            <person name="Fan B."/>
            <person name="Jiang Y."/>
            <person name="Adhikari A."/>
            <person name="Zheng C.-J."/>
            <person name="Schuster L."/>
            <person name="Cowan T.M."/>
            <person name="Smanski M.J."/>
            <person name="Chevrette M.G."/>
            <person name="De Carvalho L.P.S."/>
            <person name="Shen B."/>
        </authorList>
    </citation>
    <scope>NUCLEOTIDE SEQUENCE [LARGE SCALE GENOMIC DNA]</scope>
    <source>
        <strain evidence="4 5">NPDC015755</strain>
    </source>
</reference>
<name>A0ABW6YKF5_9ACTN</name>
<evidence type="ECO:0000313" key="4">
    <source>
        <dbReference type="EMBL" id="MFF8280356.1"/>
    </source>
</evidence>
<keyword evidence="5" id="KW-1185">Reference proteome</keyword>
<dbReference type="Proteomes" id="UP001603013">
    <property type="component" value="Unassembled WGS sequence"/>
</dbReference>
<evidence type="ECO:0000313" key="5">
    <source>
        <dbReference type="Proteomes" id="UP001603013"/>
    </source>
</evidence>
<dbReference type="PANTHER" id="PTHR43841">
    <property type="entry name" value="3-HYDROXYACYL-THIOESTER DEHYDRATASE HTDX-RELATED"/>
    <property type="match status" value="1"/>
</dbReference>
<accession>A0ABW6YKF5</accession>
<dbReference type="EMBL" id="JBIBSM010000021">
    <property type="protein sequence ID" value="MFF8280356.1"/>
    <property type="molecule type" value="Genomic_DNA"/>
</dbReference>
<dbReference type="InterPro" id="IPR029069">
    <property type="entry name" value="HotDog_dom_sf"/>
</dbReference>
<evidence type="ECO:0000256" key="1">
    <source>
        <dbReference type="ARBA" id="ARBA00005254"/>
    </source>
</evidence>
<protein>
    <submittedName>
        <fullName evidence="4">MaoC family dehydratase</fullName>
    </submittedName>
</protein>
<evidence type="ECO:0000259" key="3">
    <source>
        <dbReference type="Pfam" id="PF01575"/>
    </source>
</evidence>
<comment type="similarity">
    <text evidence="1">Belongs to the enoyl-CoA hydratase/isomerase family.</text>
</comment>
<feature type="region of interest" description="Disordered" evidence="2">
    <location>
        <begin position="152"/>
        <end position="179"/>
    </location>
</feature>
<gene>
    <name evidence="4" type="ORF">ACF05T_30420</name>
</gene>